<dbReference type="Gene3D" id="3.50.50.60">
    <property type="entry name" value="FAD/NAD(P)-binding domain"/>
    <property type="match status" value="1"/>
</dbReference>
<evidence type="ECO:0000256" key="1">
    <source>
        <dbReference type="ARBA" id="ARBA00022714"/>
    </source>
</evidence>
<dbReference type="SUPFAM" id="SSF51905">
    <property type="entry name" value="FAD/NAD(P)-binding domain"/>
    <property type="match status" value="1"/>
</dbReference>
<evidence type="ECO:0000313" key="8">
    <source>
        <dbReference type="Proteomes" id="UP000608071"/>
    </source>
</evidence>
<sequence length="513" mass="57736">MEPWSATELPKTPESLWRDTTPLPTFPKLQENLVTDVTIVGAGITGITTAYLLAKEGYKVTLIEAGMVLNGTTGHTTAKITSQHGLIYNELLQHFGFEKARLYYEANEEALRFIRSVVTEMEIDCQLSEENAYIYLQAEDEKEQKKIEDEYEAYKQLSIPGVWHDRLTIPVPAVCGISLPNQARFHPLQYLKRLTEELVSLGVQIYEKTTAANLEENEDHVKVFLENGDHHITSKYVVSASHFPFHDPRLYFARMHAERSYAIAIEPETSYEGDMYISIDTPERSLRSVQYGDKNLLIVGGENHKTGQGISTHEHYEELLKFAGEHFGVKKVYFRWSAQDLITIDKVPFIGPIGGAYNRVFVGTGYAKWGMTTGTVAGRLLTDLIMKRSNPYAELYDPGRFKADPSIKNVLKENLNVVKELITGKVDLSHPKLGDLGTDEGSVVWHEGKRAGAYKDPEGKVHLVDRTCTHLGCEVEWNSGERSWDCPCHGSRYSYDGTVMEGPASEPLKKLDA</sequence>
<name>A0ABR8SZX3_9BACL</name>
<dbReference type="PANTHER" id="PTHR13847:SF274">
    <property type="entry name" value="RIESKE 2FE-2S IRON-SULFUR PROTEIN YHFW-RELATED"/>
    <property type="match status" value="1"/>
</dbReference>
<dbReference type="InterPro" id="IPR005805">
    <property type="entry name" value="Rieske_Fe-S_prot_C"/>
</dbReference>
<dbReference type="InterPro" id="IPR038010">
    <property type="entry name" value="YhfW_C"/>
</dbReference>
<dbReference type="Gene3D" id="2.102.10.10">
    <property type="entry name" value="Rieske [2Fe-2S] iron-sulphur domain"/>
    <property type="match status" value="1"/>
</dbReference>
<dbReference type="PANTHER" id="PTHR13847">
    <property type="entry name" value="SARCOSINE DEHYDROGENASE-RELATED"/>
    <property type="match status" value="1"/>
</dbReference>
<keyword evidence="5" id="KW-1015">Disulfide bond</keyword>
<dbReference type="Pfam" id="PF00355">
    <property type="entry name" value="Rieske"/>
    <property type="match status" value="1"/>
</dbReference>
<keyword evidence="4" id="KW-0411">Iron-sulfur</keyword>
<reference evidence="7 8" key="1">
    <citation type="submission" date="2020-08" db="EMBL/GenBank/DDBJ databases">
        <title>A Genomic Blueprint of the Chicken Gut Microbiome.</title>
        <authorList>
            <person name="Gilroy R."/>
            <person name="Ravi A."/>
            <person name="Getino M."/>
            <person name="Pursley I."/>
            <person name="Horton D.L."/>
            <person name="Alikhan N.-F."/>
            <person name="Baker D."/>
            <person name="Gharbi K."/>
            <person name="Hall N."/>
            <person name="Watson M."/>
            <person name="Adriaenssens E.M."/>
            <person name="Foster-Nyarko E."/>
            <person name="Jarju S."/>
            <person name="Secka A."/>
            <person name="Antonio M."/>
            <person name="Oren A."/>
            <person name="Chaudhuri R."/>
            <person name="La Ragione R.M."/>
            <person name="Hildebrand F."/>
            <person name="Pallen M.J."/>
        </authorList>
    </citation>
    <scope>NUCLEOTIDE SEQUENCE [LARGE SCALE GENOMIC DNA]</scope>
    <source>
        <strain evidence="7 8">Sa2BVA9</strain>
    </source>
</reference>
<dbReference type="InterPro" id="IPR017941">
    <property type="entry name" value="Rieske_2Fe-2S"/>
</dbReference>
<organism evidence="7 8">
    <name type="scientific">Paenibacillus gallinarum</name>
    <dbReference type="NCBI Taxonomy" id="2762232"/>
    <lineage>
        <taxon>Bacteria</taxon>
        <taxon>Bacillati</taxon>
        <taxon>Bacillota</taxon>
        <taxon>Bacilli</taxon>
        <taxon>Bacillales</taxon>
        <taxon>Paenibacillaceae</taxon>
        <taxon>Paenibacillus</taxon>
    </lineage>
</organism>
<dbReference type="PROSITE" id="PS51296">
    <property type="entry name" value="RIESKE"/>
    <property type="match status" value="1"/>
</dbReference>
<evidence type="ECO:0000256" key="5">
    <source>
        <dbReference type="ARBA" id="ARBA00023157"/>
    </source>
</evidence>
<proteinExistence type="predicted"/>
<gene>
    <name evidence="7" type="ORF">H9647_13390</name>
</gene>
<dbReference type="EMBL" id="JACSQL010000005">
    <property type="protein sequence ID" value="MBD7969065.1"/>
    <property type="molecule type" value="Genomic_DNA"/>
</dbReference>
<keyword evidence="2" id="KW-0479">Metal-binding</keyword>
<comment type="caution">
    <text evidence="7">The sequence shown here is derived from an EMBL/GenBank/DDBJ whole genome shotgun (WGS) entry which is preliminary data.</text>
</comment>
<accession>A0ABR8SZX3</accession>
<dbReference type="SUPFAM" id="SSF50022">
    <property type="entry name" value="ISP domain"/>
    <property type="match status" value="1"/>
</dbReference>
<keyword evidence="1" id="KW-0001">2Fe-2S</keyword>
<evidence type="ECO:0000256" key="2">
    <source>
        <dbReference type="ARBA" id="ARBA00022723"/>
    </source>
</evidence>
<dbReference type="Gene3D" id="3.30.9.10">
    <property type="entry name" value="D-Amino Acid Oxidase, subunit A, domain 2"/>
    <property type="match status" value="1"/>
</dbReference>
<protein>
    <submittedName>
        <fullName evidence="7">FAD-dependent oxidoreductase</fullName>
    </submittedName>
</protein>
<keyword evidence="3" id="KW-0408">Iron</keyword>
<dbReference type="InterPro" id="IPR036922">
    <property type="entry name" value="Rieske_2Fe-2S_sf"/>
</dbReference>
<evidence type="ECO:0000256" key="3">
    <source>
        <dbReference type="ARBA" id="ARBA00023004"/>
    </source>
</evidence>
<keyword evidence="8" id="KW-1185">Reference proteome</keyword>
<dbReference type="InterPro" id="IPR036188">
    <property type="entry name" value="FAD/NAD-bd_sf"/>
</dbReference>
<dbReference type="InterPro" id="IPR006076">
    <property type="entry name" value="FAD-dep_OxRdtase"/>
</dbReference>
<feature type="domain" description="Rieske" evidence="6">
    <location>
        <begin position="428"/>
        <end position="513"/>
    </location>
</feature>
<evidence type="ECO:0000259" key="6">
    <source>
        <dbReference type="PROSITE" id="PS51296"/>
    </source>
</evidence>
<dbReference type="CDD" id="cd03477">
    <property type="entry name" value="Rieske_YhfW_C"/>
    <property type="match status" value="1"/>
</dbReference>
<dbReference type="Pfam" id="PF01266">
    <property type="entry name" value="DAO"/>
    <property type="match status" value="1"/>
</dbReference>
<evidence type="ECO:0000256" key="4">
    <source>
        <dbReference type="ARBA" id="ARBA00023014"/>
    </source>
</evidence>
<dbReference type="PRINTS" id="PR00162">
    <property type="entry name" value="RIESKE"/>
</dbReference>
<evidence type="ECO:0000313" key="7">
    <source>
        <dbReference type="EMBL" id="MBD7969065.1"/>
    </source>
</evidence>
<dbReference type="Proteomes" id="UP000608071">
    <property type="component" value="Unassembled WGS sequence"/>
</dbReference>